<dbReference type="Gene3D" id="3.30.428.10">
    <property type="entry name" value="HIT-like"/>
    <property type="match status" value="1"/>
</dbReference>
<evidence type="ECO:0000256" key="1">
    <source>
        <dbReference type="PROSITE-ProRule" id="PRU00464"/>
    </source>
</evidence>
<dbReference type="InterPro" id="IPR011146">
    <property type="entry name" value="HIT-like"/>
</dbReference>
<keyword evidence="3" id="KW-0808">Transferase</keyword>
<dbReference type="GO" id="GO:0008168">
    <property type="term" value="F:methyltransferase activity"/>
    <property type="evidence" value="ECO:0007669"/>
    <property type="project" value="UniProtKB-KW"/>
</dbReference>
<dbReference type="EC" id="2.1.1.-" evidence="3"/>
<dbReference type="EMBL" id="JAULRT010000052">
    <property type="protein sequence ID" value="MDO3382728.1"/>
    <property type="molecule type" value="Genomic_DNA"/>
</dbReference>
<dbReference type="GO" id="GO:0032259">
    <property type="term" value="P:methylation"/>
    <property type="evidence" value="ECO:0007669"/>
    <property type="project" value="UniProtKB-KW"/>
</dbReference>
<organism evidence="3 4">
    <name type="scientific">Gilvimarinus algae</name>
    <dbReference type="NCBI Taxonomy" id="3058037"/>
    <lineage>
        <taxon>Bacteria</taxon>
        <taxon>Pseudomonadati</taxon>
        <taxon>Pseudomonadota</taxon>
        <taxon>Gammaproteobacteria</taxon>
        <taxon>Cellvibrionales</taxon>
        <taxon>Cellvibrionaceae</taxon>
        <taxon>Gilvimarinus</taxon>
    </lineage>
</organism>
<keyword evidence="3" id="KW-0489">Methyltransferase</keyword>
<accession>A0ABT8TFA4</accession>
<comment type="caution">
    <text evidence="1">Lacks conserved residue(s) required for the propagation of feature annotation.</text>
</comment>
<comment type="caution">
    <text evidence="3">The sequence shown here is derived from an EMBL/GenBank/DDBJ whole genome shotgun (WGS) entry which is preliminary data.</text>
</comment>
<dbReference type="SUPFAM" id="SSF54197">
    <property type="entry name" value="HIT-like"/>
    <property type="match status" value="1"/>
</dbReference>
<dbReference type="RefSeq" id="WP_302713143.1">
    <property type="nucleotide sequence ID" value="NZ_JAULRT010000052.1"/>
</dbReference>
<gene>
    <name evidence="3" type="ORF">QWI16_11150</name>
</gene>
<dbReference type="Proteomes" id="UP001168380">
    <property type="component" value="Unassembled WGS sequence"/>
</dbReference>
<proteinExistence type="predicted"/>
<evidence type="ECO:0000313" key="3">
    <source>
        <dbReference type="EMBL" id="MDO3382728.1"/>
    </source>
</evidence>
<feature type="domain" description="HIT" evidence="2">
    <location>
        <begin position="5"/>
        <end position="109"/>
    </location>
</feature>
<dbReference type="PROSITE" id="PS51084">
    <property type="entry name" value="HIT_2"/>
    <property type="match status" value="1"/>
</dbReference>
<keyword evidence="4" id="KW-1185">Reference proteome</keyword>
<name>A0ABT8TFA4_9GAMM</name>
<evidence type="ECO:0000259" key="2">
    <source>
        <dbReference type="PROSITE" id="PS51084"/>
    </source>
</evidence>
<reference evidence="3" key="1">
    <citation type="submission" date="2023-07" db="EMBL/GenBank/DDBJ databases">
        <title>Gilvimarinus algae sp. nov., isolated from the surface of Kelp.</title>
        <authorList>
            <person name="Sun Y.Y."/>
            <person name="Gong Y."/>
            <person name="Du Z.J."/>
        </authorList>
    </citation>
    <scope>NUCLEOTIDE SEQUENCE</scope>
    <source>
        <strain evidence="3">SDUM040014</strain>
    </source>
</reference>
<sequence length="109" mass="12310">MVDFYCNEVLSGAKQVDVVWESDKVLAFHHTQPYYEAHVVIIPKRHINSVTCVDEVDGQLASDFMSAIAFVSAMIESQFGGCRVCSNVGSYQTTKLLHWYVHAGKRLRE</sequence>
<dbReference type="InterPro" id="IPR036265">
    <property type="entry name" value="HIT-like_sf"/>
</dbReference>
<protein>
    <submittedName>
        <fullName evidence="3">HIT family protein</fullName>
        <ecNumber evidence="3">2.1.1.-</ecNumber>
    </submittedName>
</protein>
<dbReference type="Pfam" id="PF01230">
    <property type="entry name" value="HIT"/>
    <property type="match status" value="1"/>
</dbReference>
<evidence type="ECO:0000313" key="4">
    <source>
        <dbReference type="Proteomes" id="UP001168380"/>
    </source>
</evidence>